<name>A0A0R2DP98_9LACO</name>
<accession>A0A0R2DP98</accession>
<dbReference type="PATRIC" id="fig|1423803.3.peg.241"/>
<gene>
    <name evidence="3" type="ORF">FD13_GL000247</name>
</gene>
<dbReference type="PANTHER" id="PTHR30337">
    <property type="entry name" value="COMPONENT OF ATP-DEPENDENT DSDNA EXONUCLEASE"/>
    <property type="match status" value="1"/>
</dbReference>
<keyword evidence="4" id="KW-1185">Reference proteome</keyword>
<dbReference type="PANTHER" id="PTHR30337:SF7">
    <property type="entry name" value="PHOSPHOESTERASE"/>
    <property type="match status" value="1"/>
</dbReference>
<dbReference type="Pfam" id="PF00149">
    <property type="entry name" value="Metallophos"/>
    <property type="match status" value="1"/>
</dbReference>
<protein>
    <submittedName>
        <fullName evidence="3">DNA repair exonuclease</fullName>
    </submittedName>
</protein>
<evidence type="ECO:0000313" key="3">
    <source>
        <dbReference type="EMBL" id="KRN02108.1"/>
    </source>
</evidence>
<sequence length="406" mass="44853">MKFIHAADLHLDSPFLGLTNLPNTVLSTVRQATFTAATKVFDRALTDQVDFVLLAGDLFDRAEQSVAAQAYLFHQFERLNQAKIPVIISFGNHDFAADQHQSVAYPDNVTILGAMGTTKTLTLQSGETVAVSGFSYPERWVTQDPVATFPDRSAADWQIGLLHGALATGSDDHYAPFKLSELLAKRYDYWALGHIHHRQLLNEQPPVLYAGNTQGRSVNETGVKGAYLVSSQAGKLVPSFFPTSAVLWENLTVVFDHVTDLKALGLALTTWLEAHVTSQLTLTALTVTLAQPLDAVELAQITSGDWLSLYLRTHQRYLVAANRTLIKLQVSQAATKITAPQIDQQYWERGQAQVFESANERATFGKLLQDTSLAEWFMQPTTTVQLKQQAEQELTKLMGGEDNHAT</sequence>
<dbReference type="InterPro" id="IPR041796">
    <property type="entry name" value="Mre11_N"/>
</dbReference>
<dbReference type="EMBL" id="AYZH01000010">
    <property type="protein sequence ID" value="KRN02108.1"/>
    <property type="molecule type" value="Genomic_DNA"/>
</dbReference>
<dbReference type="Proteomes" id="UP000051589">
    <property type="component" value="Unassembled WGS sequence"/>
</dbReference>
<dbReference type="SUPFAM" id="SSF56300">
    <property type="entry name" value="Metallo-dependent phosphatases"/>
    <property type="match status" value="1"/>
</dbReference>
<dbReference type="GO" id="GO:0004527">
    <property type="term" value="F:exonuclease activity"/>
    <property type="evidence" value="ECO:0007669"/>
    <property type="project" value="UniProtKB-KW"/>
</dbReference>
<dbReference type="AlphaFoldDB" id="A0A0R2DP98"/>
<dbReference type="InterPro" id="IPR004843">
    <property type="entry name" value="Calcineurin-like_PHP"/>
</dbReference>
<comment type="caution">
    <text evidence="3">The sequence shown here is derived from an EMBL/GenBank/DDBJ whole genome shotgun (WGS) entry which is preliminary data.</text>
</comment>
<evidence type="ECO:0000259" key="2">
    <source>
        <dbReference type="Pfam" id="PF00149"/>
    </source>
</evidence>
<organism evidence="3 4">
    <name type="scientific">Levilactobacillus senmaizukei DSM 21775 = NBRC 103853</name>
    <dbReference type="NCBI Taxonomy" id="1423803"/>
    <lineage>
        <taxon>Bacteria</taxon>
        <taxon>Bacillati</taxon>
        <taxon>Bacillota</taxon>
        <taxon>Bacilli</taxon>
        <taxon>Lactobacillales</taxon>
        <taxon>Lactobacillaceae</taxon>
        <taxon>Levilactobacillus</taxon>
    </lineage>
</organism>
<reference evidence="3 4" key="1">
    <citation type="journal article" date="2015" name="Genome Announc.">
        <title>Expanding the biotechnology potential of lactobacilli through comparative genomics of 213 strains and associated genera.</title>
        <authorList>
            <person name="Sun Z."/>
            <person name="Harris H.M."/>
            <person name="McCann A."/>
            <person name="Guo C."/>
            <person name="Argimon S."/>
            <person name="Zhang W."/>
            <person name="Yang X."/>
            <person name="Jeffery I.B."/>
            <person name="Cooney J.C."/>
            <person name="Kagawa T.F."/>
            <person name="Liu W."/>
            <person name="Song Y."/>
            <person name="Salvetti E."/>
            <person name="Wrobel A."/>
            <person name="Rasinkangas P."/>
            <person name="Parkhill J."/>
            <person name="Rea M.C."/>
            <person name="O'Sullivan O."/>
            <person name="Ritari J."/>
            <person name="Douillard F.P."/>
            <person name="Paul Ross R."/>
            <person name="Yang R."/>
            <person name="Briner A.E."/>
            <person name="Felis G.E."/>
            <person name="de Vos W.M."/>
            <person name="Barrangou R."/>
            <person name="Klaenhammer T.R."/>
            <person name="Caufield P.W."/>
            <person name="Cui Y."/>
            <person name="Zhang H."/>
            <person name="O'Toole P.W."/>
        </authorList>
    </citation>
    <scope>NUCLEOTIDE SEQUENCE [LARGE SCALE GENOMIC DNA]</scope>
    <source>
        <strain evidence="3 4">DSM 21775</strain>
    </source>
</reference>
<keyword evidence="1" id="KW-0378">Hydrolase</keyword>
<keyword evidence="3" id="KW-0269">Exonuclease</keyword>
<dbReference type="CDD" id="cd00840">
    <property type="entry name" value="MPP_Mre11_N"/>
    <property type="match status" value="1"/>
</dbReference>
<dbReference type="RefSeq" id="WP_061776501.1">
    <property type="nucleotide sequence ID" value="NZ_AYZH01000010.1"/>
</dbReference>
<proteinExistence type="predicted"/>
<dbReference type="OrthoDB" id="9773856at2"/>
<dbReference type="InterPro" id="IPR014576">
    <property type="entry name" value="Pesterase_YhaO"/>
</dbReference>
<dbReference type="STRING" id="1423803.FD13_GL000247"/>
<evidence type="ECO:0000313" key="4">
    <source>
        <dbReference type="Proteomes" id="UP000051589"/>
    </source>
</evidence>
<dbReference type="PIRSF" id="PIRSF033091">
    <property type="entry name" value="Pesterase_YhaO"/>
    <property type="match status" value="1"/>
</dbReference>
<dbReference type="Gene3D" id="3.60.21.10">
    <property type="match status" value="1"/>
</dbReference>
<evidence type="ECO:0000256" key="1">
    <source>
        <dbReference type="ARBA" id="ARBA00022801"/>
    </source>
</evidence>
<feature type="domain" description="Calcineurin-like phosphoesterase" evidence="2">
    <location>
        <begin position="1"/>
        <end position="197"/>
    </location>
</feature>
<dbReference type="InterPro" id="IPR029052">
    <property type="entry name" value="Metallo-depent_PP-like"/>
</dbReference>
<keyword evidence="3" id="KW-0540">Nuclease</keyword>
<dbReference type="InterPro" id="IPR050535">
    <property type="entry name" value="DNA_Repair-Maintenance_Comp"/>
</dbReference>